<name>A0A0R0AVP8_9GAMM</name>
<dbReference type="SUPFAM" id="SSF81901">
    <property type="entry name" value="HCP-like"/>
    <property type="match status" value="1"/>
</dbReference>
<accession>A0A0R0AVP8</accession>
<gene>
    <name evidence="1" type="ORF">ARC20_07235</name>
</gene>
<dbReference type="Proteomes" id="UP000051802">
    <property type="component" value="Unassembled WGS sequence"/>
</dbReference>
<keyword evidence="2" id="KW-1185">Reference proteome</keyword>
<dbReference type="Gene3D" id="1.25.40.10">
    <property type="entry name" value="Tetratricopeptide repeat domain"/>
    <property type="match status" value="1"/>
</dbReference>
<reference evidence="1 2" key="1">
    <citation type="submission" date="2015-10" db="EMBL/GenBank/DDBJ databases">
        <title>Genome sequencing and analysis of members of genus Stenotrophomonas.</title>
        <authorList>
            <person name="Patil P.P."/>
            <person name="Midha S."/>
            <person name="Patil P.B."/>
        </authorList>
    </citation>
    <scope>NUCLEOTIDE SEQUENCE [LARGE SCALE GENOMIC DNA]</scope>
    <source>
        <strain evidence="1 2">JCM 16536</strain>
    </source>
</reference>
<organism evidence="1 2">
    <name type="scientific">Stenotrophomonas panacihumi</name>
    <dbReference type="NCBI Taxonomy" id="676599"/>
    <lineage>
        <taxon>Bacteria</taxon>
        <taxon>Pseudomonadati</taxon>
        <taxon>Pseudomonadota</taxon>
        <taxon>Gammaproteobacteria</taxon>
        <taxon>Lysobacterales</taxon>
        <taxon>Lysobacteraceae</taxon>
        <taxon>Stenotrophomonas</taxon>
    </lineage>
</organism>
<comment type="caution">
    <text evidence="1">The sequence shown here is derived from an EMBL/GenBank/DDBJ whole genome shotgun (WGS) entry which is preliminary data.</text>
</comment>
<proteinExistence type="predicted"/>
<sequence length="214" mass="22923">MPDTSPRELVDTLTPAARKGDSHAALLIHLAINRCMRAHRDRGDADALLIRAEALGSAEAALAEEAQDIRQCSGLAREDYAHVGDWLSLAADFGNPLAQLLYSMEPEMVMGSLADIIREPERVIAYKTAALSHLKDAASSGSVNALERLGQVYADGILAPADPVMARAYKLAAARADPAISLQEEEESAAKLTASQQADAARIAKEIYRDCCEP</sequence>
<protein>
    <submittedName>
        <fullName evidence="1">Uncharacterized protein</fullName>
    </submittedName>
</protein>
<dbReference type="EMBL" id="LLXU01000060">
    <property type="protein sequence ID" value="KRG45838.1"/>
    <property type="molecule type" value="Genomic_DNA"/>
</dbReference>
<evidence type="ECO:0000313" key="2">
    <source>
        <dbReference type="Proteomes" id="UP000051802"/>
    </source>
</evidence>
<dbReference type="InterPro" id="IPR011990">
    <property type="entry name" value="TPR-like_helical_dom_sf"/>
</dbReference>
<dbReference type="STRING" id="676599.ARC20_07235"/>
<dbReference type="AlphaFoldDB" id="A0A0R0AVP8"/>
<evidence type="ECO:0000313" key="1">
    <source>
        <dbReference type="EMBL" id="KRG45838.1"/>
    </source>
</evidence>